<reference evidence="4 5" key="1">
    <citation type="submission" date="2018-10" db="EMBL/GenBank/DDBJ databases">
        <title>Isolation, diversity and antifungal activity of actinobacteria from wheat.</title>
        <authorList>
            <person name="Han C."/>
        </authorList>
    </citation>
    <scope>NUCLEOTIDE SEQUENCE [LARGE SCALE GENOMIC DNA]</scope>
    <source>
        <strain evidence="4 5">NEAU-YY642</strain>
    </source>
</reference>
<dbReference type="Pfam" id="PF13432">
    <property type="entry name" value="TPR_16"/>
    <property type="match status" value="4"/>
</dbReference>
<dbReference type="SUPFAM" id="SSF52540">
    <property type="entry name" value="P-loop containing nucleoside triphosphate hydrolases"/>
    <property type="match status" value="1"/>
</dbReference>
<dbReference type="AlphaFoldDB" id="A0A3M2MAZ7"/>
<dbReference type="SUPFAM" id="SSF48452">
    <property type="entry name" value="TPR-like"/>
    <property type="match status" value="3"/>
</dbReference>
<feature type="repeat" description="TPR" evidence="3">
    <location>
        <begin position="641"/>
        <end position="674"/>
    </location>
</feature>
<dbReference type="GO" id="GO:0009279">
    <property type="term" value="C:cell outer membrane"/>
    <property type="evidence" value="ECO:0007669"/>
    <property type="project" value="TreeGrafter"/>
</dbReference>
<dbReference type="InterPro" id="IPR011990">
    <property type="entry name" value="TPR-like_helical_dom_sf"/>
</dbReference>
<keyword evidence="5" id="KW-1185">Reference proteome</keyword>
<dbReference type="InterPro" id="IPR027417">
    <property type="entry name" value="P-loop_NTPase"/>
</dbReference>
<gene>
    <name evidence="4" type="ORF">EBN88_01815</name>
</gene>
<evidence type="ECO:0000256" key="1">
    <source>
        <dbReference type="ARBA" id="ARBA00022737"/>
    </source>
</evidence>
<dbReference type="GO" id="GO:0046813">
    <property type="term" value="P:receptor-mediated virion attachment to host cell"/>
    <property type="evidence" value="ECO:0007669"/>
    <property type="project" value="TreeGrafter"/>
</dbReference>
<evidence type="ECO:0000256" key="2">
    <source>
        <dbReference type="ARBA" id="ARBA00022803"/>
    </source>
</evidence>
<dbReference type="Gene3D" id="1.25.40.10">
    <property type="entry name" value="Tetratricopeptide repeat domain"/>
    <property type="match status" value="2"/>
</dbReference>
<sequence length="961" mass="105789">MAGERRSRREVIRRRRQAGFVGRRGELAAFRDNLARGVEHDDYQFVFHVSGNAGVGKTALVGQWERLAVERGAVTVTVEDEVHGPIEAMEAMARRLRELGHPLKDFEKRLAHYRRLYQEVAASAETADHHAPGGTSMASGVLARAGLAGLGLLPGGGLLAGALDAEELAQRTDRLRAALGARLKGAEDAALVLDPVRELTPVLVREVGEVAEDVPWVVLVFDTYERTAPVLDDWVRELVLGGRFGELPLNVLVVLAGQDQLDARRWRDGLDHVHQVALDVFTEEEARALLAARGVTEESVVRAVLRLTERLPVLVALLAQRVPDGAEEVADLSETAVDLFLRWETDPARRETALACALPTALDEDVYGVVAGQDAGDYAWLRSLPFVNESAGRARYHDVVRSPMLRLLRTQSPSRWRELHLRLADAYRGWREELEETLPSHRRWDHARWQELRIEETYHRLCAVPHEELPGTIGGVAHACAHGVDTRRRWARLLARAGADAGEQEIAGLGERLLAVAGSDVELLTVLLDTPHPGAGTRAEIRAQRGRARVLAGDPAGAVEDLTAVLAVRPDHRRALLLRARARRQRGQLDLALADCTEALRRAPDDANAHAERGDINHLLGRREMALADYGRAIAARPDLGWAHAHRGHVHLELARVDEALADYERALSIRADDACALEGRARVSLHKGRLREAVDDFDRALEARPNHPSALAGRALARLTLGELSEARADTDQAIRLDPHWEQPYLYRGMVLFSLGRPWEALPDVDRALRATPHDTGALAIRSEIHLLLGDDAEALADLDRLLEVEPDEAWALACRAQVRLIAGDLGEALGDVERALARQPGHAGALVIAGVAHRLAGRTAEAEAHWARALTRLTEETAEGLEDFEPWGNLFLLHCVRRDEESAVAARRGFLAAEPEPGSLQQWLAALDRYRRILDLDPDWVAELARPLRARLSEGGGGA</sequence>
<comment type="caution">
    <text evidence="4">The sequence shown here is derived from an EMBL/GenBank/DDBJ whole genome shotgun (WGS) entry which is preliminary data.</text>
</comment>
<dbReference type="PANTHER" id="PTHR44858:SF1">
    <property type="entry name" value="UDP-N-ACETYLGLUCOSAMINE--PEPTIDE N-ACETYLGLUCOSAMINYLTRANSFERASE SPINDLY-RELATED"/>
    <property type="match status" value="1"/>
</dbReference>
<dbReference type="InterPro" id="IPR019734">
    <property type="entry name" value="TPR_rpt"/>
</dbReference>
<proteinExistence type="predicted"/>
<dbReference type="Gene3D" id="3.40.50.300">
    <property type="entry name" value="P-loop containing nucleotide triphosphate hydrolases"/>
    <property type="match status" value="1"/>
</dbReference>
<organism evidence="4 5">
    <name type="scientific">Streptomyces triticirhizae</name>
    <dbReference type="NCBI Taxonomy" id="2483353"/>
    <lineage>
        <taxon>Bacteria</taxon>
        <taxon>Bacillati</taxon>
        <taxon>Actinomycetota</taxon>
        <taxon>Actinomycetes</taxon>
        <taxon>Kitasatosporales</taxon>
        <taxon>Streptomycetaceae</taxon>
        <taxon>Streptomyces</taxon>
    </lineage>
</organism>
<evidence type="ECO:0000256" key="3">
    <source>
        <dbReference type="PROSITE-ProRule" id="PRU00339"/>
    </source>
</evidence>
<dbReference type="SMART" id="SM00028">
    <property type="entry name" value="TPR"/>
    <property type="match status" value="10"/>
</dbReference>
<protein>
    <submittedName>
        <fullName evidence="4">Uncharacterized protein</fullName>
    </submittedName>
</protein>
<dbReference type="RefSeq" id="WP_122181997.1">
    <property type="nucleotide sequence ID" value="NZ_RFFJ01000004.1"/>
</dbReference>
<dbReference type="PROSITE" id="PS50005">
    <property type="entry name" value="TPR"/>
    <property type="match status" value="2"/>
</dbReference>
<accession>A0A3M2MAZ7</accession>
<dbReference type="InterPro" id="IPR050498">
    <property type="entry name" value="Ycf3"/>
</dbReference>
<evidence type="ECO:0000313" key="5">
    <source>
        <dbReference type="Proteomes" id="UP000278673"/>
    </source>
</evidence>
<feature type="repeat" description="TPR" evidence="3">
    <location>
        <begin position="675"/>
        <end position="708"/>
    </location>
</feature>
<name>A0A3M2MAZ7_9ACTN</name>
<evidence type="ECO:0000313" key="4">
    <source>
        <dbReference type="EMBL" id="RMI46043.1"/>
    </source>
</evidence>
<dbReference type="EMBL" id="RFFJ01000004">
    <property type="protein sequence ID" value="RMI46043.1"/>
    <property type="molecule type" value="Genomic_DNA"/>
</dbReference>
<dbReference type="Proteomes" id="UP000278673">
    <property type="component" value="Unassembled WGS sequence"/>
</dbReference>
<keyword evidence="1" id="KW-0677">Repeat</keyword>
<keyword evidence="2 3" id="KW-0802">TPR repeat</keyword>
<dbReference type="PANTHER" id="PTHR44858">
    <property type="entry name" value="TETRATRICOPEPTIDE REPEAT PROTEIN 6"/>
    <property type="match status" value="1"/>
</dbReference>